<dbReference type="Gene3D" id="3.10.10.10">
    <property type="entry name" value="HIV Type 1 Reverse Transcriptase, subunit A, domain 1"/>
    <property type="match status" value="1"/>
</dbReference>
<dbReference type="AlphaFoldDB" id="A0A699GKI1"/>
<dbReference type="Pfam" id="PF00078">
    <property type="entry name" value="RVT_1"/>
    <property type="match status" value="1"/>
</dbReference>
<accession>A0A699GKI1</accession>
<protein>
    <recommendedName>
        <fullName evidence="1">Reverse transcriptase domain-containing protein</fullName>
    </recommendedName>
</protein>
<dbReference type="InterPro" id="IPR043128">
    <property type="entry name" value="Rev_trsase/Diguanyl_cyclase"/>
</dbReference>
<dbReference type="CDD" id="cd01647">
    <property type="entry name" value="RT_LTR"/>
    <property type="match status" value="1"/>
</dbReference>
<dbReference type="PANTHER" id="PTHR24559">
    <property type="entry name" value="TRANSPOSON TY3-I GAG-POL POLYPROTEIN"/>
    <property type="match status" value="1"/>
</dbReference>
<dbReference type="InterPro" id="IPR043502">
    <property type="entry name" value="DNA/RNA_pol_sf"/>
</dbReference>
<dbReference type="InterPro" id="IPR053134">
    <property type="entry name" value="RNA-dir_DNA_polymerase"/>
</dbReference>
<dbReference type="PANTHER" id="PTHR24559:SF444">
    <property type="entry name" value="REVERSE TRANSCRIPTASE DOMAIN-CONTAINING PROTEIN"/>
    <property type="match status" value="1"/>
</dbReference>
<reference evidence="3" key="1">
    <citation type="journal article" date="2019" name="Sci. Rep.">
        <title>Draft genome of Tanacetum cinerariifolium, the natural source of mosquito coil.</title>
        <authorList>
            <person name="Yamashiro T."/>
            <person name="Shiraishi A."/>
            <person name="Satake H."/>
            <person name="Nakayama K."/>
        </authorList>
    </citation>
    <scope>NUCLEOTIDE SEQUENCE</scope>
</reference>
<dbReference type="EMBL" id="BKCJ010000101">
    <property type="protein sequence ID" value="GEU29802.1"/>
    <property type="molecule type" value="Genomic_DNA"/>
</dbReference>
<evidence type="ECO:0000313" key="3">
    <source>
        <dbReference type="EMBL" id="GEU29802.1"/>
    </source>
</evidence>
<dbReference type="InterPro" id="IPR000477">
    <property type="entry name" value="RT_dom"/>
</dbReference>
<organism evidence="3">
    <name type="scientific">Tanacetum cinerariifolium</name>
    <name type="common">Dalmatian daisy</name>
    <name type="synonym">Chrysanthemum cinerariifolium</name>
    <dbReference type="NCBI Taxonomy" id="118510"/>
    <lineage>
        <taxon>Eukaryota</taxon>
        <taxon>Viridiplantae</taxon>
        <taxon>Streptophyta</taxon>
        <taxon>Embryophyta</taxon>
        <taxon>Tracheophyta</taxon>
        <taxon>Spermatophyta</taxon>
        <taxon>Magnoliopsida</taxon>
        <taxon>eudicotyledons</taxon>
        <taxon>Gunneridae</taxon>
        <taxon>Pentapetalae</taxon>
        <taxon>asterids</taxon>
        <taxon>campanulids</taxon>
        <taxon>Asterales</taxon>
        <taxon>Asteraceae</taxon>
        <taxon>Asteroideae</taxon>
        <taxon>Anthemideae</taxon>
        <taxon>Anthemidinae</taxon>
        <taxon>Tanacetum</taxon>
    </lineage>
</organism>
<evidence type="ECO:0000259" key="1">
    <source>
        <dbReference type="Pfam" id="PF00078"/>
    </source>
</evidence>
<dbReference type="EMBL" id="BKCJ010000101">
    <property type="protein sequence ID" value="GEU29798.1"/>
    <property type="molecule type" value="Genomic_DNA"/>
</dbReference>
<dbReference type="SUPFAM" id="SSF56672">
    <property type="entry name" value="DNA/RNA polymerases"/>
    <property type="match status" value="1"/>
</dbReference>
<proteinExistence type="predicted"/>
<name>A0A699GKI1_TANCI</name>
<gene>
    <name evidence="2" type="ORF">Tci_001776</name>
    <name evidence="3" type="ORF">Tci_001780</name>
</gene>
<sequence>MKSVHSHDDYLYCVDHTVKLVKEQWVDTVHHDGEWVETNKKCNPEEIWAVSFYPRQEQVKPLEWKEPENRLKPSISEPPKLELKELPEHLEYAFLQGDDQLPVVISSTLFIHERAKLLKVLRNQKRAIAWRYFQIPIASKDQEKTTFTCPYRTFAYKRMLFGLRNALATFQHYMMAIFHELIEESMEVFMDDLLVFGSFFYHYLANLEKILE</sequence>
<evidence type="ECO:0000313" key="2">
    <source>
        <dbReference type="EMBL" id="GEU29798.1"/>
    </source>
</evidence>
<feature type="domain" description="Reverse transcriptase" evidence="1">
    <location>
        <begin position="132"/>
        <end position="199"/>
    </location>
</feature>
<comment type="caution">
    <text evidence="3">The sequence shown here is derived from an EMBL/GenBank/DDBJ whole genome shotgun (WGS) entry which is preliminary data.</text>
</comment>
<dbReference type="Gene3D" id="3.30.70.270">
    <property type="match status" value="1"/>
</dbReference>